<feature type="domain" description="Yip1" evidence="6">
    <location>
        <begin position="12"/>
        <end position="172"/>
    </location>
</feature>
<proteinExistence type="predicted"/>
<dbReference type="GO" id="GO:0016020">
    <property type="term" value="C:membrane"/>
    <property type="evidence" value="ECO:0007669"/>
    <property type="project" value="UniProtKB-SubCell"/>
</dbReference>
<dbReference type="RefSeq" id="WP_092438355.1">
    <property type="nucleotide sequence ID" value="NZ_FMYP01000032.1"/>
</dbReference>
<dbReference type="STRING" id="1640674.SAMN05216323_103215"/>
<dbReference type="Pfam" id="PF04893">
    <property type="entry name" value="Yip1"/>
    <property type="match status" value="1"/>
</dbReference>
<keyword evidence="2 5" id="KW-0812">Transmembrane</keyword>
<feature type="transmembrane region" description="Helical" evidence="5">
    <location>
        <begin position="63"/>
        <end position="86"/>
    </location>
</feature>
<feature type="transmembrane region" description="Helical" evidence="5">
    <location>
        <begin position="34"/>
        <end position="57"/>
    </location>
</feature>
<evidence type="ECO:0000256" key="1">
    <source>
        <dbReference type="ARBA" id="ARBA00004141"/>
    </source>
</evidence>
<dbReference type="EMBL" id="FMYP01000032">
    <property type="protein sequence ID" value="SDC45178.1"/>
    <property type="molecule type" value="Genomic_DNA"/>
</dbReference>
<keyword evidence="4 5" id="KW-0472">Membrane</keyword>
<evidence type="ECO:0000313" key="8">
    <source>
        <dbReference type="Proteomes" id="UP000199452"/>
    </source>
</evidence>
<evidence type="ECO:0000256" key="5">
    <source>
        <dbReference type="SAM" id="Phobius"/>
    </source>
</evidence>
<keyword evidence="3 5" id="KW-1133">Transmembrane helix</keyword>
<feature type="transmembrane region" description="Helical" evidence="5">
    <location>
        <begin position="128"/>
        <end position="145"/>
    </location>
</feature>
<evidence type="ECO:0000256" key="4">
    <source>
        <dbReference type="ARBA" id="ARBA00023136"/>
    </source>
</evidence>
<evidence type="ECO:0000256" key="3">
    <source>
        <dbReference type="ARBA" id="ARBA00022989"/>
    </source>
</evidence>
<dbReference type="OrthoDB" id="1120629at2"/>
<feature type="transmembrane region" description="Helical" evidence="5">
    <location>
        <begin position="157"/>
        <end position="182"/>
    </location>
</feature>
<evidence type="ECO:0000259" key="6">
    <source>
        <dbReference type="Pfam" id="PF04893"/>
    </source>
</evidence>
<accession>A0A1G6LPF6</accession>
<sequence>MTLIKRLEFVIKFMLNPKQEWKTIETLPYDFNNLLILFLLPMAALIAIAGIIGGVIWEDMFFEAIFLGIGIGASLGAAVAATALILDRITHSFEVEEHSNKVLRLMIFSYAPVFLFGSLALIIPQLNFIFNLLCIYGIYLFWVGAKEMLKIAEEKLIGFVFISIIIHAAVLAVCLVIIKGFFGLFY</sequence>
<comment type="subcellular location">
    <subcellularLocation>
        <location evidence="1">Membrane</location>
        <topology evidence="1">Multi-pass membrane protein</topology>
    </subcellularLocation>
</comment>
<evidence type="ECO:0000313" key="7">
    <source>
        <dbReference type="EMBL" id="SDC45178.1"/>
    </source>
</evidence>
<evidence type="ECO:0000256" key="2">
    <source>
        <dbReference type="ARBA" id="ARBA00022692"/>
    </source>
</evidence>
<gene>
    <name evidence="7" type="ORF">SAMN05216323_103215</name>
</gene>
<dbReference type="AlphaFoldDB" id="A0A1G6LPF6"/>
<protein>
    <submittedName>
        <fullName evidence="7">Yip1 domain-containing protein</fullName>
    </submittedName>
</protein>
<reference evidence="7 8" key="1">
    <citation type="submission" date="2016-09" db="EMBL/GenBank/DDBJ databases">
        <authorList>
            <person name="Capua I."/>
            <person name="De Benedictis P."/>
            <person name="Joannis T."/>
            <person name="Lombin L.H."/>
            <person name="Cattoli G."/>
        </authorList>
    </citation>
    <scope>NUCLEOTIDE SEQUENCE [LARGE SCALE GENOMIC DNA]</scope>
    <source>
        <strain evidence="7 8">A7P-90m</strain>
    </source>
</reference>
<dbReference type="Proteomes" id="UP000199452">
    <property type="component" value="Unassembled WGS sequence"/>
</dbReference>
<name>A0A1G6LPF6_9BACT</name>
<dbReference type="InterPro" id="IPR006977">
    <property type="entry name" value="Yip1_dom"/>
</dbReference>
<organism evidence="7 8">
    <name type="scientific">Williamwhitmania taraxaci</name>
    <dbReference type="NCBI Taxonomy" id="1640674"/>
    <lineage>
        <taxon>Bacteria</taxon>
        <taxon>Pseudomonadati</taxon>
        <taxon>Bacteroidota</taxon>
        <taxon>Bacteroidia</taxon>
        <taxon>Bacteroidales</taxon>
        <taxon>Williamwhitmaniaceae</taxon>
        <taxon>Williamwhitmania</taxon>
    </lineage>
</organism>
<keyword evidence="8" id="KW-1185">Reference proteome</keyword>